<dbReference type="InterPro" id="IPR009022">
    <property type="entry name" value="EFG_III"/>
</dbReference>
<dbReference type="CDD" id="cd01886">
    <property type="entry name" value="EF-G"/>
    <property type="match status" value="1"/>
</dbReference>
<dbReference type="GeneID" id="34524266"/>
<evidence type="ECO:0000256" key="5">
    <source>
        <dbReference type="HAMAP-Rule" id="MF_03059"/>
    </source>
</evidence>
<keyword evidence="4 5" id="KW-0342">GTP-binding</keyword>
<dbReference type="InterPro" id="IPR053905">
    <property type="entry name" value="EF-G-like_DII"/>
</dbReference>
<organism evidence="7 8">
    <name type="scientific">Huiozyma naganishii (strain ATCC MYA-139 / BCRC 22969 / CBS 8797 / KCTC 17520 / NBRC 10181 / NCYC 3082 / Yp74L-3)</name>
    <name type="common">Yeast</name>
    <name type="synonym">Kazachstania naganishii</name>
    <dbReference type="NCBI Taxonomy" id="1071383"/>
    <lineage>
        <taxon>Eukaryota</taxon>
        <taxon>Fungi</taxon>
        <taxon>Dikarya</taxon>
        <taxon>Ascomycota</taxon>
        <taxon>Saccharomycotina</taxon>
        <taxon>Saccharomycetes</taxon>
        <taxon>Saccharomycetales</taxon>
        <taxon>Saccharomycetaceae</taxon>
        <taxon>Huiozyma</taxon>
    </lineage>
</organism>
<dbReference type="GO" id="GO:0051881">
    <property type="term" value="P:regulation of mitochondrial membrane potential"/>
    <property type="evidence" value="ECO:0007669"/>
    <property type="project" value="EnsemblFungi"/>
</dbReference>
<evidence type="ECO:0000256" key="4">
    <source>
        <dbReference type="ARBA" id="ARBA00023134"/>
    </source>
</evidence>
<keyword evidence="3 5" id="KW-0496">Mitochondrion</keyword>
<dbReference type="SUPFAM" id="SSF54980">
    <property type="entry name" value="EF-G C-terminal domain-like"/>
    <property type="match status" value="2"/>
</dbReference>
<dbReference type="GO" id="GO:0005525">
    <property type="term" value="F:GTP binding"/>
    <property type="evidence" value="ECO:0007669"/>
    <property type="project" value="UniProtKB-UniRule"/>
</dbReference>
<accession>J7S4J8</accession>
<keyword evidence="2 5" id="KW-0648">Protein biosynthesis</keyword>
<dbReference type="InterPro" id="IPR000640">
    <property type="entry name" value="EFG_V-like"/>
</dbReference>
<dbReference type="CDD" id="cd03713">
    <property type="entry name" value="EFG_mtEFG_C"/>
    <property type="match status" value="1"/>
</dbReference>
<dbReference type="GO" id="GO:0032543">
    <property type="term" value="P:mitochondrial translation"/>
    <property type="evidence" value="ECO:0007669"/>
    <property type="project" value="UniProtKB-UniRule"/>
</dbReference>
<evidence type="ECO:0000256" key="3">
    <source>
        <dbReference type="ARBA" id="ARBA00023128"/>
    </source>
</evidence>
<evidence type="ECO:0000313" key="7">
    <source>
        <dbReference type="EMBL" id="CCK68616.1"/>
    </source>
</evidence>
<dbReference type="Gene3D" id="2.40.30.10">
    <property type="entry name" value="Translation factors"/>
    <property type="match status" value="1"/>
</dbReference>
<dbReference type="SUPFAM" id="SSF50447">
    <property type="entry name" value="Translation proteins"/>
    <property type="match status" value="1"/>
</dbReference>
<dbReference type="Gene3D" id="3.30.70.870">
    <property type="entry name" value="Elongation Factor G (Translational Gtpase), domain 3"/>
    <property type="match status" value="1"/>
</dbReference>
<dbReference type="Gene3D" id="3.30.70.240">
    <property type="match status" value="1"/>
</dbReference>
<dbReference type="Pfam" id="PF14492">
    <property type="entry name" value="EFG_III"/>
    <property type="match status" value="1"/>
</dbReference>
<dbReference type="Pfam" id="PF22042">
    <property type="entry name" value="EF-G_D2"/>
    <property type="match status" value="1"/>
</dbReference>
<dbReference type="InterPro" id="IPR005225">
    <property type="entry name" value="Small_GTP-bd"/>
</dbReference>
<dbReference type="GO" id="GO:0003924">
    <property type="term" value="F:GTPase activity"/>
    <property type="evidence" value="ECO:0007669"/>
    <property type="project" value="UniProtKB-UniRule"/>
</dbReference>
<dbReference type="Pfam" id="PF00679">
    <property type="entry name" value="EFG_C"/>
    <property type="match status" value="1"/>
</dbReference>
<dbReference type="InterPro" id="IPR030851">
    <property type="entry name" value="EFG2"/>
</dbReference>
<dbReference type="PRINTS" id="PR00315">
    <property type="entry name" value="ELONGATNFCT"/>
</dbReference>
<dbReference type="PROSITE" id="PS00301">
    <property type="entry name" value="G_TR_1"/>
    <property type="match status" value="1"/>
</dbReference>
<dbReference type="InterPro" id="IPR000795">
    <property type="entry name" value="T_Tr_GTP-bd_dom"/>
</dbReference>
<keyword evidence="1 5" id="KW-0547">Nucleotide-binding</keyword>
<feature type="binding site" evidence="5">
    <location>
        <begin position="27"/>
        <end position="34"/>
    </location>
    <ligand>
        <name>GTP</name>
        <dbReference type="ChEBI" id="CHEBI:37565"/>
    </ligand>
</feature>
<dbReference type="Pfam" id="PF00009">
    <property type="entry name" value="GTP_EFTU"/>
    <property type="match status" value="1"/>
</dbReference>
<reference evidence="7 8" key="1">
    <citation type="journal article" date="2011" name="Proc. Natl. Acad. Sci. U.S.A.">
        <title>Evolutionary erosion of yeast sex chromosomes by mating-type switching accidents.</title>
        <authorList>
            <person name="Gordon J.L."/>
            <person name="Armisen D."/>
            <person name="Proux-Wera E."/>
            <person name="Oheigeartaigh S.S."/>
            <person name="Byrne K.P."/>
            <person name="Wolfe K.H."/>
        </authorList>
    </citation>
    <scope>NUCLEOTIDE SEQUENCE [LARGE SCALE GENOMIC DNA]</scope>
    <source>
        <strain evidence="8">ATCC MYA-139 / BCRC 22969 / CBS 8797 / CCRC 22969 / KCTC 17520 / NBRC 10181 / NCYC 3082</strain>
    </source>
</reference>
<dbReference type="PANTHER" id="PTHR43261:SF1">
    <property type="entry name" value="RIBOSOME-RELEASING FACTOR 2, MITOCHONDRIAL"/>
    <property type="match status" value="1"/>
</dbReference>
<dbReference type="EMBL" id="HE978315">
    <property type="protein sequence ID" value="CCK68616.1"/>
    <property type="molecule type" value="Genomic_DNA"/>
</dbReference>
<dbReference type="GO" id="GO:0032790">
    <property type="term" value="P:ribosome disassembly"/>
    <property type="evidence" value="ECO:0007669"/>
    <property type="project" value="UniProtKB-UniRule"/>
</dbReference>
<feature type="domain" description="Tr-type G" evidence="6">
    <location>
        <begin position="18"/>
        <end position="308"/>
    </location>
</feature>
<reference evidence="8" key="2">
    <citation type="submission" date="2012-08" db="EMBL/GenBank/DDBJ databases">
        <title>Genome sequence of Kazachstania naganishii.</title>
        <authorList>
            <person name="Gordon J.L."/>
            <person name="Armisen D."/>
            <person name="Proux-Wera E."/>
            <person name="OhEigeartaigh S.S."/>
            <person name="Byrne K.P."/>
            <person name="Wolfe K.H."/>
        </authorList>
    </citation>
    <scope>NUCLEOTIDE SEQUENCE [LARGE SCALE GENOMIC DNA]</scope>
    <source>
        <strain evidence="8">ATCC MYA-139 / BCRC 22969 / CBS 8797 / CCRC 22969 / KCTC 17520 / NBRC 10181 / NCYC 3082</strain>
    </source>
</reference>
<feature type="binding site" evidence="5">
    <location>
        <begin position="144"/>
        <end position="147"/>
    </location>
    <ligand>
        <name>GTP</name>
        <dbReference type="ChEBI" id="CHEBI:37565"/>
    </ligand>
</feature>
<dbReference type="InterPro" id="IPR041095">
    <property type="entry name" value="EFG_II"/>
</dbReference>
<gene>
    <name evidence="7" type="primary">KNAG0B01730</name>
    <name evidence="5" type="synonym">MEF2</name>
    <name evidence="7" type="ordered locus">KNAG_0B01730</name>
</gene>
<dbReference type="RefSeq" id="XP_022462862.1">
    <property type="nucleotide sequence ID" value="XM_022611455.1"/>
</dbReference>
<comment type="function">
    <text evidence="5">Mitochondrial GTPase that mediates the disassembly of ribosomes from messenger RNA at the termination of mitochondrial protein biosynthesis. Not involved in the GTP-dependent ribosomal translocation step during translation elongation.</text>
</comment>
<evidence type="ECO:0000313" key="8">
    <source>
        <dbReference type="Proteomes" id="UP000006310"/>
    </source>
</evidence>
<keyword evidence="8" id="KW-1185">Reference proteome</keyword>
<feature type="binding site" evidence="5">
    <location>
        <begin position="92"/>
        <end position="96"/>
    </location>
    <ligand>
        <name>GTP</name>
        <dbReference type="ChEBI" id="CHEBI:37565"/>
    </ligand>
</feature>
<dbReference type="HOGENOM" id="CLU_002794_4_1_1"/>
<dbReference type="SUPFAM" id="SSF52540">
    <property type="entry name" value="P-loop containing nucleoside triphosphate hydrolases"/>
    <property type="match status" value="1"/>
</dbReference>
<dbReference type="InterPro" id="IPR035647">
    <property type="entry name" value="EFG_III/V"/>
</dbReference>
<dbReference type="KEGG" id="kng:KNAG_0B01730"/>
<dbReference type="Gene3D" id="3.40.50.300">
    <property type="entry name" value="P-loop containing nucleotide triphosphate hydrolases"/>
    <property type="match status" value="1"/>
</dbReference>
<dbReference type="InterPro" id="IPR031157">
    <property type="entry name" value="G_TR_CS"/>
</dbReference>
<evidence type="ECO:0000259" key="6">
    <source>
        <dbReference type="PROSITE" id="PS51722"/>
    </source>
</evidence>
<dbReference type="InterPro" id="IPR027417">
    <property type="entry name" value="P-loop_NTPase"/>
</dbReference>
<name>J7S4J8_HUIN7</name>
<dbReference type="HAMAP" id="MF_03059">
    <property type="entry name" value="mEF_G_2"/>
    <property type="match status" value="1"/>
</dbReference>
<dbReference type="GO" id="GO:0005759">
    <property type="term" value="C:mitochondrial matrix"/>
    <property type="evidence" value="ECO:0007669"/>
    <property type="project" value="UniProtKB-ARBA"/>
</dbReference>
<proteinExistence type="inferred from homology"/>
<dbReference type="Proteomes" id="UP000006310">
    <property type="component" value="Chromosome 2"/>
</dbReference>
<dbReference type="FunFam" id="3.40.50.300:FF:000514">
    <property type="entry name" value="Ribosome-releasing factor 2, mitochondrial"/>
    <property type="match status" value="1"/>
</dbReference>
<dbReference type="PANTHER" id="PTHR43261">
    <property type="entry name" value="TRANSLATION ELONGATION FACTOR G-RELATED"/>
    <property type="match status" value="1"/>
</dbReference>
<dbReference type="eggNOG" id="KOG0465">
    <property type="taxonomic scope" value="Eukaryota"/>
</dbReference>
<dbReference type="SMART" id="SM00838">
    <property type="entry name" value="EFG_C"/>
    <property type="match status" value="1"/>
</dbReference>
<dbReference type="AlphaFoldDB" id="J7S4J8"/>
<protein>
    <recommendedName>
        <fullName evidence="5">Ribosome-releasing factor 2, mitochondrial</fullName>
        <shortName evidence="5">RRF2mt</shortName>
    </recommendedName>
    <alternativeName>
        <fullName evidence="5">Elongation factor G 2, mitochondrial</fullName>
        <shortName evidence="5">EF-G2mt</shortName>
        <shortName evidence="5">mEF-G 2</shortName>
    </alternativeName>
</protein>
<dbReference type="InterPro" id="IPR035649">
    <property type="entry name" value="EFG_V"/>
</dbReference>
<evidence type="ECO:0000256" key="2">
    <source>
        <dbReference type="ARBA" id="ARBA00022917"/>
    </source>
</evidence>
<comment type="subcellular location">
    <subcellularLocation>
        <location evidence="5">Mitochondrion</location>
    </subcellularLocation>
</comment>
<evidence type="ECO:0000256" key="1">
    <source>
        <dbReference type="ARBA" id="ARBA00022741"/>
    </source>
</evidence>
<dbReference type="OrthoDB" id="198619at2759"/>
<comment type="similarity">
    <text evidence="5">Belongs to the TRAFAC class translation factor GTPase superfamily. Classic translation factor GTPase family. EF-G/EF-2 subfamily.</text>
</comment>
<dbReference type="InterPro" id="IPR009000">
    <property type="entry name" value="Transl_B-barrel_sf"/>
</dbReference>
<dbReference type="PROSITE" id="PS51722">
    <property type="entry name" value="G_TR_2"/>
    <property type="match status" value="1"/>
</dbReference>
<dbReference type="CDD" id="cd16262">
    <property type="entry name" value="EFG_III"/>
    <property type="match status" value="1"/>
</dbReference>
<dbReference type="NCBIfam" id="TIGR00231">
    <property type="entry name" value="small_GTP"/>
    <property type="match status" value="1"/>
</dbReference>
<dbReference type="STRING" id="1071383.J7S4J8"/>
<sequence>MTMPLLFPICRRLFSSVAKMRNIGIIAHIDAGKTTTTERLLYYAGKINRIGDVDTGDTITDYLPQERARGVTIQSAAVSFDWQGKCRINLIDTPGHADFSFEVIRALKVLDGCVTILDAVAGVESQTEKVWKMSNGIPKICFINKMDRVGAGFSRTLKEIITRLNTRVAVINIPYFQEMENNKSNEPKFEGVIDIIDKKLLKWDNEDADQVIIKDMTEMTTSSIYNDFLKSRETLIETLSEFDEDLVEHFLNEADGDYLAVSPTVIHQSIKKLSLSNVVTPVLCGSSFRKIGVQPLLDAVASYLPSPLEARLPELNNKDLPIKRDPRQGLIINNSKNLTVALAFKVISDPVRGTMVFVRVYSGILRSGNTVFNSTMGSKFKIGKLVLMNGNVPEEINVLRAGEIGVLTGATIVGKVFTSDTIISHSIKKDGIKAFDQKKELTLQVNPLVIPPPVFSMVVEPKSLGNKEHMEASLQRLIIEDPSLHISKDFETGETLLSGMGELHLEIAGDKLLNDMAAEVSLGKMTVSFKETIDDCTAWATHDDGKGYKMSLQVCSIHKLPEKVSPTVLTELEHETWVPLRNDDNYLVVENNERYNSNGVWEPLMSYQSIINALSSSALAILQRGGKIANFPLYSCVVRVKGDWEVPIDVEKPSEVLTISKNLIMKAIRKLEKDKFSLLEPIMSVAVTVTANDLGKVSQDLTGSRNATIVSIENSLMADKDSEGSLKFQSIAEAQYFPKDTTLKMAQLKNRTFDMKHILAEAPLHGMISYNKKLRSLTQGRGEFDMEYHGMSKVNKSREEELLQKA</sequence>
<dbReference type="OMA" id="GPQFTFP"/>